<gene>
    <name evidence="1" type="ORF">DEQ80_06385</name>
</gene>
<dbReference type="AlphaFoldDB" id="A0A3D1JFW0"/>
<evidence type="ECO:0000313" key="1">
    <source>
        <dbReference type="EMBL" id="HCE17469.1"/>
    </source>
</evidence>
<dbReference type="Proteomes" id="UP000264141">
    <property type="component" value="Unassembled WGS sequence"/>
</dbReference>
<proteinExistence type="predicted"/>
<reference evidence="1 2" key="1">
    <citation type="journal article" date="2018" name="Nat. Biotechnol.">
        <title>A standardized bacterial taxonomy based on genome phylogeny substantially revises the tree of life.</title>
        <authorList>
            <person name="Parks D.H."/>
            <person name="Chuvochina M."/>
            <person name="Waite D.W."/>
            <person name="Rinke C."/>
            <person name="Skarshewski A."/>
            <person name="Chaumeil P.A."/>
            <person name="Hugenholtz P."/>
        </authorList>
    </citation>
    <scope>NUCLEOTIDE SEQUENCE [LARGE SCALE GENOMIC DNA]</scope>
    <source>
        <strain evidence="1">UBA8781</strain>
    </source>
</reference>
<dbReference type="EMBL" id="DPBP01000026">
    <property type="protein sequence ID" value="HCE17469.1"/>
    <property type="molecule type" value="Genomic_DNA"/>
</dbReference>
<sequence>MNAYEMGRLLRASTRFCVVGCRVSQAGAPAFGSLVRIPFTGEEYQIFGMVYDIHIDDDGLVRQLVTAEQVSPEVLADNRLNRNVPVEFSVLHVGYQENGRIWHLLPPRPPLSLDAIYPCTEAEVATFTAVGRFGYFRHILAMAGEVPVGELLAAHVNQAQRAQSAAGRPEWRNQAVQELITLLRDDYPTLMSVLGALSEVMEK</sequence>
<evidence type="ECO:0008006" key="3">
    <source>
        <dbReference type="Google" id="ProtNLM"/>
    </source>
</evidence>
<organism evidence="1 2">
    <name type="scientific">Anaerolinea thermolimosa</name>
    <dbReference type="NCBI Taxonomy" id="229919"/>
    <lineage>
        <taxon>Bacteria</taxon>
        <taxon>Bacillati</taxon>
        <taxon>Chloroflexota</taxon>
        <taxon>Anaerolineae</taxon>
        <taxon>Anaerolineales</taxon>
        <taxon>Anaerolineaceae</taxon>
        <taxon>Anaerolinea</taxon>
    </lineage>
</organism>
<dbReference type="STRING" id="229919.GCA_001050195_03634"/>
<protein>
    <recommendedName>
        <fullName evidence="3">Helicase HerA barrel domain-containing protein</fullName>
    </recommendedName>
</protein>
<evidence type="ECO:0000313" key="2">
    <source>
        <dbReference type="Proteomes" id="UP000264141"/>
    </source>
</evidence>
<name>A0A3D1JFW0_9CHLR</name>
<accession>A0A3D1JFW0</accession>
<comment type="caution">
    <text evidence="1">The sequence shown here is derived from an EMBL/GenBank/DDBJ whole genome shotgun (WGS) entry which is preliminary data.</text>
</comment>